<proteinExistence type="predicted"/>
<evidence type="ECO:0000313" key="1">
    <source>
        <dbReference type="EMBL" id="OLG90666.1"/>
    </source>
</evidence>
<dbReference type="EMBL" id="JXEA01000144">
    <property type="protein sequence ID" value="OLG90666.1"/>
    <property type="molecule type" value="Genomic_DNA"/>
</dbReference>
<gene>
    <name evidence="1" type="ORF">BXO512_11570</name>
</gene>
<organism evidence="1">
    <name type="scientific">Xanthomonas oryzae pv. oryzae</name>
    <dbReference type="NCBI Taxonomy" id="64187"/>
    <lineage>
        <taxon>Bacteria</taxon>
        <taxon>Pseudomonadati</taxon>
        <taxon>Pseudomonadota</taxon>
        <taxon>Gammaproteobacteria</taxon>
        <taxon>Lysobacterales</taxon>
        <taxon>Lysobacteraceae</taxon>
        <taxon>Xanthomonas</taxon>
    </lineage>
</organism>
<protein>
    <submittedName>
        <fullName evidence="1">Uncharacterized protein</fullName>
    </submittedName>
</protein>
<dbReference type="AlphaFoldDB" id="A0A854DJR8"/>
<reference evidence="1" key="1">
    <citation type="submission" date="2015-01" db="EMBL/GenBank/DDBJ databases">
        <title>Population genomics of rice bacterial leaf blight strains from India.</title>
        <authorList>
            <person name="Midha S."/>
            <person name="Anil M.G."/>
            <person name="Mishra D."/>
            <person name="Brahma K."/>
            <person name="Laha G.S."/>
            <person name="Sundaram R.M."/>
            <person name="Sonti R.V."/>
            <person name="Patil P.B."/>
        </authorList>
    </citation>
    <scope>NUCLEOTIDE SEQUENCE</scope>
    <source>
        <strain evidence="1">BXO512</strain>
    </source>
</reference>
<accession>A0A854DJR8</accession>
<comment type="caution">
    <text evidence="1">The sequence shown here is derived from an EMBL/GenBank/DDBJ whole genome shotgun (WGS) entry which is preliminary data.</text>
</comment>
<sequence length="96" mass="10546">MHPRQDCIDCRLRLVGKQALFQNSESPTAQPALVTSARRSPRHASRSCKASIVHPPRSAWPPRMECSSQNGVSESMAIEKMETSWVGSSAEGALLR</sequence>
<name>A0A854DJR8_XANOO</name>